<comment type="caution">
    <text evidence="2">The sequence shown here is derived from an EMBL/GenBank/DDBJ whole genome shotgun (WGS) entry which is preliminary data.</text>
</comment>
<organism evidence="2 3">
    <name type="scientific">Yersinia wautersii</name>
    <dbReference type="NCBI Taxonomy" id="1341643"/>
    <lineage>
        <taxon>Bacteria</taxon>
        <taxon>Pseudomonadati</taxon>
        <taxon>Pseudomonadota</taxon>
        <taxon>Gammaproteobacteria</taxon>
        <taxon>Enterobacterales</taxon>
        <taxon>Yersiniaceae</taxon>
        <taxon>Yersinia</taxon>
    </lineage>
</organism>
<keyword evidence="3" id="KW-1185">Reference proteome</keyword>
<dbReference type="EMBL" id="CVMG01000031">
    <property type="protein sequence ID" value="CRG51779.1"/>
    <property type="molecule type" value="Genomic_DNA"/>
</dbReference>
<keyword evidence="1" id="KW-0812">Transmembrane</keyword>
<keyword evidence="1" id="KW-1133">Transmembrane helix</keyword>
<proteinExistence type="predicted"/>
<name>A0ABP1ZFW5_9GAMM</name>
<dbReference type="Pfam" id="PF14263">
    <property type="entry name" value="DUF4354"/>
    <property type="match status" value="1"/>
</dbReference>
<feature type="transmembrane region" description="Helical" evidence="1">
    <location>
        <begin position="20"/>
        <end position="46"/>
    </location>
</feature>
<evidence type="ECO:0008006" key="4">
    <source>
        <dbReference type="Google" id="ProtNLM"/>
    </source>
</evidence>
<dbReference type="RefSeq" id="WP_260833696.1">
    <property type="nucleotide sequence ID" value="NZ_CVMG01000031.1"/>
</dbReference>
<protein>
    <recommendedName>
        <fullName evidence="4">DUF4354 domain-containing protein</fullName>
    </recommendedName>
</protein>
<reference evidence="2 3" key="1">
    <citation type="submission" date="2015-03" db="EMBL/GenBank/DDBJ databases">
        <authorList>
            <consortium name="Pathogen Informatics"/>
            <person name="Murphy D."/>
        </authorList>
    </citation>
    <scope>NUCLEOTIDE SEQUENCE [LARGE SCALE GENOMIC DNA]</scope>
    <source>
        <strain evidence="2 3">WP-931201</strain>
    </source>
</reference>
<accession>A0ABP1ZFW5</accession>
<sequence length="141" mass="15335">MFELCHYTEGQKTNKREGYILSAATLCLVSFASLATTIANGVTVYATQQNKGSIAIGDKSYYTKDFKVFIANLSDNEIDLSSLCLAVYSPDGKNFKLDTVDETLVQGKLNPQAMVEGVAVFSAEDDSVYHAAIVKVTDKCK</sequence>
<dbReference type="Gene3D" id="2.60.40.4110">
    <property type="entry name" value="Protein of unknown function DUF4354"/>
    <property type="match status" value="1"/>
</dbReference>
<evidence type="ECO:0000313" key="2">
    <source>
        <dbReference type="EMBL" id="CRG51779.1"/>
    </source>
</evidence>
<keyword evidence="1" id="KW-0472">Membrane</keyword>
<evidence type="ECO:0000256" key="1">
    <source>
        <dbReference type="SAM" id="Phobius"/>
    </source>
</evidence>
<evidence type="ECO:0000313" key="3">
    <source>
        <dbReference type="Proteomes" id="UP000047420"/>
    </source>
</evidence>
<dbReference type="Proteomes" id="UP000047420">
    <property type="component" value="Unassembled WGS sequence"/>
</dbReference>
<dbReference type="InterPro" id="IPR025581">
    <property type="entry name" value="DUF4354"/>
</dbReference>
<gene>
    <name evidence="2" type="ORF">ERS008478_03420</name>
</gene>